<dbReference type="EMBL" id="JANHNZ010000003">
    <property type="protein sequence ID" value="MCQ9209814.1"/>
    <property type="molecule type" value="Genomic_DNA"/>
</dbReference>
<reference evidence="14" key="3">
    <citation type="journal article" date="2023" name="Microbiol. Resour. Announc.">
        <title>Draft Genome Sequence of Granulicatella sp. Strain S8, Isolated from a Marine Fish, Seriola quinqueradiata.</title>
        <authorList>
            <person name="Lee M."/>
            <person name="Farooq A."/>
            <person name="Jeong J.B."/>
            <person name="Jung M.Y."/>
        </authorList>
    </citation>
    <scope>NUCLEOTIDE SEQUENCE</scope>
    <source>
        <strain evidence="14">S8</strain>
    </source>
</reference>
<dbReference type="NCBIfam" id="TIGR00174">
    <property type="entry name" value="miaA"/>
    <property type="match status" value="1"/>
</dbReference>
<comment type="function">
    <text evidence="2 10 12">Catalyzes the transfer of a dimethylallyl group onto the adenine at position 37 in tRNAs that read codons beginning with uridine, leading to the formation of N6-(dimethylallyl)adenosine (i(6)A).</text>
</comment>
<name>A0ABT1WMR7_9LACT</name>
<evidence type="ECO:0000313" key="15">
    <source>
        <dbReference type="Proteomes" id="UP001059480"/>
    </source>
</evidence>
<dbReference type="InterPro" id="IPR027417">
    <property type="entry name" value="P-loop_NTPase"/>
</dbReference>
<feature type="site" description="Interaction with substrate tRNA" evidence="10">
    <location>
        <position position="124"/>
    </location>
</feature>
<evidence type="ECO:0000313" key="14">
    <source>
        <dbReference type="EMBL" id="MCQ9209814.1"/>
    </source>
</evidence>
<evidence type="ECO:0000256" key="10">
    <source>
        <dbReference type="HAMAP-Rule" id="MF_00185"/>
    </source>
</evidence>
<evidence type="ECO:0000256" key="7">
    <source>
        <dbReference type="ARBA" id="ARBA00022840"/>
    </source>
</evidence>
<comment type="caution">
    <text evidence="14">The sequence shown here is derived from an EMBL/GenBank/DDBJ whole genome shotgun (WGS) entry which is preliminary data.</text>
</comment>
<dbReference type="SUPFAM" id="SSF52540">
    <property type="entry name" value="P-loop containing nucleoside triphosphate hydrolases"/>
    <property type="match status" value="2"/>
</dbReference>
<feature type="binding site" evidence="10">
    <location>
        <begin position="11"/>
        <end position="16"/>
    </location>
    <ligand>
        <name>substrate</name>
    </ligand>
</feature>
<dbReference type="HAMAP" id="MF_00185">
    <property type="entry name" value="IPP_trans"/>
    <property type="match status" value="1"/>
</dbReference>
<dbReference type="Gene3D" id="1.10.20.140">
    <property type="match status" value="1"/>
</dbReference>
<feature type="site" description="Interaction with substrate tRNA" evidence="10">
    <location>
        <position position="100"/>
    </location>
</feature>
<keyword evidence="5 10" id="KW-0819">tRNA processing</keyword>
<organism evidence="14 15">
    <name type="scientific">Granulicatella seriolae</name>
    <dbReference type="NCBI Taxonomy" id="2967226"/>
    <lineage>
        <taxon>Bacteria</taxon>
        <taxon>Bacillati</taxon>
        <taxon>Bacillota</taxon>
        <taxon>Bacilli</taxon>
        <taxon>Lactobacillales</taxon>
        <taxon>Carnobacteriaceae</taxon>
        <taxon>Granulicatella</taxon>
    </lineage>
</organism>
<evidence type="ECO:0000256" key="3">
    <source>
        <dbReference type="ARBA" id="ARBA00005842"/>
    </source>
</evidence>
<evidence type="ECO:0000256" key="9">
    <source>
        <dbReference type="ARBA" id="ARBA00049563"/>
    </source>
</evidence>
<dbReference type="Proteomes" id="UP001059480">
    <property type="component" value="Unassembled WGS sequence"/>
</dbReference>
<keyword evidence="6 10" id="KW-0547">Nucleotide-binding</keyword>
<dbReference type="Gene3D" id="3.40.50.300">
    <property type="entry name" value="P-loop containing nucleotide triphosphate hydrolases"/>
    <property type="match status" value="1"/>
</dbReference>
<keyword evidence="8 10" id="KW-0460">Magnesium</keyword>
<comment type="catalytic activity">
    <reaction evidence="9 10 11">
        <text>adenosine(37) in tRNA + dimethylallyl diphosphate = N(6)-dimethylallyladenosine(37) in tRNA + diphosphate</text>
        <dbReference type="Rhea" id="RHEA:26482"/>
        <dbReference type="Rhea" id="RHEA-COMP:10162"/>
        <dbReference type="Rhea" id="RHEA-COMP:10375"/>
        <dbReference type="ChEBI" id="CHEBI:33019"/>
        <dbReference type="ChEBI" id="CHEBI:57623"/>
        <dbReference type="ChEBI" id="CHEBI:74411"/>
        <dbReference type="ChEBI" id="CHEBI:74415"/>
        <dbReference type="EC" id="2.5.1.75"/>
    </reaction>
</comment>
<dbReference type="GO" id="GO:0052381">
    <property type="term" value="F:tRNA dimethylallyltransferase activity"/>
    <property type="evidence" value="ECO:0007669"/>
    <property type="project" value="UniProtKB-EC"/>
</dbReference>
<dbReference type="RefSeq" id="WP_256944923.1">
    <property type="nucleotide sequence ID" value="NZ_JANHNZ010000003.1"/>
</dbReference>
<dbReference type="Pfam" id="PF01715">
    <property type="entry name" value="IPPT"/>
    <property type="match status" value="1"/>
</dbReference>
<keyword evidence="15" id="KW-1185">Reference proteome</keyword>
<evidence type="ECO:0000256" key="13">
    <source>
        <dbReference type="RuleBase" id="RU003785"/>
    </source>
</evidence>
<reference evidence="14" key="2">
    <citation type="journal article" date="2023" name="Curr. Microbiol.">
        <title>Granulicatella seriolae sp. nov., a Novel Facultative Anaerobe Isolated from Yellowtail Marine Fish.</title>
        <authorList>
            <person name="Lee M."/>
            <person name="Choi Y.J."/>
            <person name="Farooq A."/>
            <person name="Jeong J.B."/>
            <person name="Jung M.Y."/>
        </authorList>
    </citation>
    <scope>NUCLEOTIDE SEQUENCE</scope>
    <source>
        <strain evidence="14">S8</strain>
    </source>
</reference>
<evidence type="ECO:0000256" key="12">
    <source>
        <dbReference type="RuleBase" id="RU003784"/>
    </source>
</evidence>
<comment type="subunit">
    <text evidence="10">Monomer.</text>
</comment>
<reference evidence="14" key="1">
    <citation type="submission" date="2022-07" db="EMBL/GenBank/DDBJ databases">
        <authorList>
            <person name="Jung M.-Y."/>
            <person name="Lee M."/>
        </authorList>
    </citation>
    <scope>NUCLEOTIDE SEQUENCE</scope>
    <source>
        <strain evidence="14">S8</strain>
    </source>
</reference>
<dbReference type="PANTHER" id="PTHR11088">
    <property type="entry name" value="TRNA DIMETHYLALLYLTRANSFERASE"/>
    <property type="match status" value="1"/>
</dbReference>
<evidence type="ECO:0000256" key="2">
    <source>
        <dbReference type="ARBA" id="ARBA00003213"/>
    </source>
</evidence>
<evidence type="ECO:0000256" key="8">
    <source>
        <dbReference type="ARBA" id="ARBA00022842"/>
    </source>
</evidence>
<keyword evidence="7 10" id="KW-0067">ATP-binding</keyword>
<evidence type="ECO:0000256" key="1">
    <source>
        <dbReference type="ARBA" id="ARBA00001946"/>
    </source>
</evidence>
<gene>
    <name evidence="10 14" type="primary">miaA</name>
    <name evidence="14" type="ORF">NPA36_04545</name>
</gene>
<dbReference type="PANTHER" id="PTHR11088:SF60">
    <property type="entry name" value="TRNA DIMETHYLALLYLTRANSFERASE"/>
    <property type="match status" value="1"/>
</dbReference>
<evidence type="ECO:0000256" key="4">
    <source>
        <dbReference type="ARBA" id="ARBA00022679"/>
    </source>
</evidence>
<protein>
    <recommendedName>
        <fullName evidence="10">tRNA dimethylallyltransferase</fullName>
        <ecNumber evidence="10">2.5.1.75</ecNumber>
    </recommendedName>
    <alternativeName>
        <fullName evidence="10">Dimethylallyl diphosphate:tRNA dimethylallyltransferase</fullName>
        <shortName evidence="10">DMAPP:tRNA dimethylallyltransferase</shortName>
        <shortName evidence="10">DMATase</shortName>
    </alternativeName>
    <alternativeName>
        <fullName evidence="10">Isopentenyl-diphosphate:tRNA isopentenyltransferase</fullName>
        <shortName evidence="10">IPP transferase</shortName>
        <shortName evidence="10">IPPT</shortName>
        <shortName evidence="10">IPTase</shortName>
    </alternativeName>
</protein>
<dbReference type="InterPro" id="IPR039657">
    <property type="entry name" value="Dimethylallyltransferase"/>
</dbReference>
<evidence type="ECO:0000256" key="5">
    <source>
        <dbReference type="ARBA" id="ARBA00022694"/>
    </source>
</evidence>
<sequence>MQKIIVIVGPTAVGKTQLSIELAHQFHGEIINGDSLQVYRGLDIGSAKASMEEMQGIAHHLIDICDLRQEFSASDFKVLARKAVDDICSRGKLPIVVGGTGLYIEGFLNDFHYSGPSSQNEAYRQVLQERLNNEGSQVLWEELKVLDPQAADTIHPNNGRRIIRALEVIQASGQAFSKNNYRQSSPIYDAFLIGLEADRTLIYERINKRVEVMVAQGLVEEAKGLYDLQLDPYLQSLRGIGYKEWFPYFDGQASLEETIALIQQGSRRYAKRQFTWFRNRLKDIHWYNLLEEDASHQRQKINEDLSKFLKGSE</sequence>
<comment type="similarity">
    <text evidence="3 10 13">Belongs to the IPP transferase family.</text>
</comment>
<evidence type="ECO:0000256" key="11">
    <source>
        <dbReference type="RuleBase" id="RU003783"/>
    </source>
</evidence>
<evidence type="ECO:0000256" key="6">
    <source>
        <dbReference type="ARBA" id="ARBA00022741"/>
    </source>
</evidence>
<dbReference type="InterPro" id="IPR018022">
    <property type="entry name" value="IPT"/>
</dbReference>
<keyword evidence="4 10" id="KW-0808">Transferase</keyword>
<accession>A0ABT1WMR7</accession>
<feature type="binding site" evidence="10">
    <location>
        <begin position="9"/>
        <end position="16"/>
    </location>
    <ligand>
        <name>ATP</name>
        <dbReference type="ChEBI" id="CHEBI:30616"/>
    </ligand>
</feature>
<dbReference type="EC" id="2.5.1.75" evidence="10"/>
<proteinExistence type="inferred from homology"/>
<comment type="cofactor">
    <cofactor evidence="1 10">
        <name>Mg(2+)</name>
        <dbReference type="ChEBI" id="CHEBI:18420"/>
    </cofactor>
</comment>
<feature type="region of interest" description="Interaction with substrate tRNA" evidence="10">
    <location>
        <begin position="34"/>
        <end position="37"/>
    </location>
</feature>
<comment type="caution">
    <text evidence="10">Lacks conserved residue(s) required for the propagation of feature annotation.</text>
</comment>